<evidence type="ECO:0000313" key="1">
    <source>
        <dbReference type="Proteomes" id="UP000095286"/>
    </source>
</evidence>
<sequence length="99" mass="11275">MIDFFNCSDDDSFISSIEFSLLMYDKSEDADEEAQVDNVIEEYIIELGADCPQNVNSLTGRRNIDYSYVTFNDQIVSPEAGSILELIKSGFQSENMHMR</sequence>
<organism evidence="1 2">
    <name type="scientific">Rhabditophanes sp. KR3021</name>
    <dbReference type="NCBI Taxonomy" id="114890"/>
    <lineage>
        <taxon>Eukaryota</taxon>
        <taxon>Metazoa</taxon>
        <taxon>Ecdysozoa</taxon>
        <taxon>Nematoda</taxon>
        <taxon>Chromadorea</taxon>
        <taxon>Rhabditida</taxon>
        <taxon>Tylenchina</taxon>
        <taxon>Panagrolaimomorpha</taxon>
        <taxon>Strongyloidoidea</taxon>
        <taxon>Alloionematidae</taxon>
        <taxon>Rhabditophanes</taxon>
    </lineage>
</organism>
<reference evidence="2" key="1">
    <citation type="submission" date="2016-11" db="UniProtKB">
        <authorList>
            <consortium name="WormBaseParasite"/>
        </authorList>
    </citation>
    <scope>IDENTIFICATION</scope>
    <source>
        <strain evidence="2">KR3021</strain>
    </source>
</reference>
<accession>A0AC35U2T1</accession>
<proteinExistence type="predicted"/>
<dbReference type="WBParaSite" id="RSKR_0000686925.1">
    <property type="protein sequence ID" value="RSKR_0000686925.1"/>
    <property type="gene ID" value="RSKR_0000686925"/>
</dbReference>
<name>A0AC35U2T1_9BILA</name>
<protein>
    <submittedName>
        <fullName evidence="2">DBD_Tnp_Mut domain-containing protein</fullName>
    </submittedName>
</protein>
<dbReference type="Proteomes" id="UP000095286">
    <property type="component" value="Unplaced"/>
</dbReference>
<evidence type="ECO:0000313" key="2">
    <source>
        <dbReference type="WBParaSite" id="RSKR_0000686925.1"/>
    </source>
</evidence>